<organism evidence="3 4">
    <name type="scientific">Celerinatantimonas yamalensis</name>
    <dbReference type="NCBI Taxonomy" id="559956"/>
    <lineage>
        <taxon>Bacteria</taxon>
        <taxon>Pseudomonadati</taxon>
        <taxon>Pseudomonadota</taxon>
        <taxon>Gammaproteobacteria</taxon>
        <taxon>Celerinatantimonadaceae</taxon>
        <taxon>Celerinatantimonas</taxon>
    </lineage>
</organism>
<accession>A0ABW9G3J4</accession>
<protein>
    <submittedName>
        <fullName evidence="3">HIT domain-containing protein</fullName>
    </submittedName>
</protein>
<name>A0ABW9G3J4_9GAMM</name>
<dbReference type="InterPro" id="IPR019808">
    <property type="entry name" value="Histidine_triad_CS"/>
</dbReference>
<dbReference type="PROSITE" id="PS51084">
    <property type="entry name" value="HIT_2"/>
    <property type="match status" value="1"/>
</dbReference>
<evidence type="ECO:0000313" key="4">
    <source>
        <dbReference type="Proteomes" id="UP001629953"/>
    </source>
</evidence>
<comment type="caution">
    <text evidence="3">The sequence shown here is derived from an EMBL/GenBank/DDBJ whole genome shotgun (WGS) entry which is preliminary data.</text>
</comment>
<dbReference type="EMBL" id="JBEQCT010000001">
    <property type="protein sequence ID" value="MFM2484157.1"/>
    <property type="molecule type" value="Genomic_DNA"/>
</dbReference>
<dbReference type="CDD" id="cd01276">
    <property type="entry name" value="PKCI_related"/>
    <property type="match status" value="1"/>
</dbReference>
<dbReference type="PRINTS" id="PR00332">
    <property type="entry name" value="HISTRIAD"/>
</dbReference>
<dbReference type="PANTHER" id="PTHR23089">
    <property type="entry name" value="HISTIDINE TRIAD HIT PROTEIN"/>
    <property type="match status" value="1"/>
</dbReference>
<evidence type="ECO:0000256" key="1">
    <source>
        <dbReference type="PROSITE-ProRule" id="PRU00464"/>
    </source>
</evidence>
<evidence type="ECO:0000313" key="3">
    <source>
        <dbReference type="EMBL" id="MFM2484157.1"/>
    </source>
</evidence>
<reference evidence="3 4" key="1">
    <citation type="journal article" date="2013" name="Int. J. Syst. Evol. Microbiol.">
        <title>Celerinatantimonas yamalensis sp. nov., a cold-adapted diazotrophic bacterium from a cold permafrost brine.</title>
        <authorList>
            <person name="Shcherbakova V."/>
            <person name="Chuvilskaya N."/>
            <person name="Rivkina E."/>
            <person name="Demidov N."/>
            <person name="Uchaeva V."/>
            <person name="Suetin S."/>
            <person name="Suzina N."/>
            <person name="Gilichinsky D."/>
        </authorList>
    </citation>
    <scope>NUCLEOTIDE SEQUENCE [LARGE SCALE GENOMIC DNA]</scope>
    <source>
        <strain evidence="3 4">C7</strain>
    </source>
</reference>
<feature type="domain" description="HIT" evidence="2">
    <location>
        <begin position="6"/>
        <end position="114"/>
    </location>
</feature>
<dbReference type="Pfam" id="PF01230">
    <property type="entry name" value="HIT"/>
    <property type="match status" value="1"/>
</dbReference>
<evidence type="ECO:0000259" key="2">
    <source>
        <dbReference type="PROSITE" id="PS51084"/>
    </source>
</evidence>
<dbReference type="InterPro" id="IPR036265">
    <property type="entry name" value="HIT-like_sf"/>
</dbReference>
<keyword evidence="4" id="KW-1185">Reference proteome</keyword>
<sequence length="114" mass="12781">MAEETIFSKIIRQEIATELLYQDELVTAFRDISPKAPVHILIIPNKLIPTVNDVEVEDELTMGRMVSVARQLAAKEKIAEDGYRLVINCNEYGGQEVFHLHMHLLGGTPLGPLL</sequence>
<feature type="short sequence motif" description="Histidine triad motif" evidence="1">
    <location>
        <begin position="99"/>
        <end position="103"/>
    </location>
</feature>
<dbReference type="Gene3D" id="3.30.428.10">
    <property type="entry name" value="HIT-like"/>
    <property type="match status" value="1"/>
</dbReference>
<dbReference type="RefSeq" id="WP_408622296.1">
    <property type="nucleotide sequence ID" value="NZ_JBEQCT010000001.1"/>
</dbReference>
<dbReference type="SUPFAM" id="SSF54197">
    <property type="entry name" value="HIT-like"/>
    <property type="match status" value="1"/>
</dbReference>
<dbReference type="Proteomes" id="UP001629953">
    <property type="component" value="Unassembled WGS sequence"/>
</dbReference>
<dbReference type="InterPro" id="IPR011146">
    <property type="entry name" value="HIT-like"/>
</dbReference>
<dbReference type="PROSITE" id="PS00892">
    <property type="entry name" value="HIT_1"/>
    <property type="match status" value="1"/>
</dbReference>
<dbReference type="InterPro" id="IPR001310">
    <property type="entry name" value="Histidine_triad_HIT"/>
</dbReference>
<proteinExistence type="predicted"/>
<gene>
    <name evidence="3" type="ORF">ABUE30_03595</name>
</gene>